<evidence type="ECO:0000313" key="1">
    <source>
        <dbReference type="EMBL" id="KAK3304896.1"/>
    </source>
</evidence>
<evidence type="ECO:0000313" key="2">
    <source>
        <dbReference type="Proteomes" id="UP001273166"/>
    </source>
</evidence>
<gene>
    <name evidence="1" type="ORF">B0T15DRAFT_537981</name>
</gene>
<dbReference type="AlphaFoldDB" id="A0AAJ0GRQ2"/>
<dbReference type="GeneID" id="87888485"/>
<dbReference type="EMBL" id="JAUDZG010000005">
    <property type="protein sequence ID" value="KAK3304896.1"/>
    <property type="molecule type" value="Genomic_DNA"/>
</dbReference>
<reference evidence="1" key="1">
    <citation type="journal article" date="2023" name="Mol. Phylogenet. Evol.">
        <title>Genome-scale phylogeny and comparative genomics of the fungal order Sordariales.</title>
        <authorList>
            <person name="Hensen N."/>
            <person name="Bonometti L."/>
            <person name="Westerberg I."/>
            <person name="Brannstrom I.O."/>
            <person name="Guillou S."/>
            <person name="Cros-Aarteil S."/>
            <person name="Calhoun S."/>
            <person name="Haridas S."/>
            <person name="Kuo A."/>
            <person name="Mondo S."/>
            <person name="Pangilinan J."/>
            <person name="Riley R."/>
            <person name="LaButti K."/>
            <person name="Andreopoulos B."/>
            <person name="Lipzen A."/>
            <person name="Chen C."/>
            <person name="Yan M."/>
            <person name="Daum C."/>
            <person name="Ng V."/>
            <person name="Clum A."/>
            <person name="Steindorff A."/>
            <person name="Ohm R.A."/>
            <person name="Martin F."/>
            <person name="Silar P."/>
            <person name="Natvig D.O."/>
            <person name="Lalanne C."/>
            <person name="Gautier V."/>
            <person name="Ament-Velasquez S.L."/>
            <person name="Kruys A."/>
            <person name="Hutchinson M.I."/>
            <person name="Powell A.J."/>
            <person name="Barry K."/>
            <person name="Miller A.N."/>
            <person name="Grigoriev I.V."/>
            <person name="Debuchy R."/>
            <person name="Gladieux P."/>
            <person name="Hiltunen Thoren M."/>
            <person name="Johannesson H."/>
        </authorList>
    </citation>
    <scope>NUCLEOTIDE SEQUENCE</scope>
    <source>
        <strain evidence="1">CBS 333.67</strain>
    </source>
</reference>
<protein>
    <submittedName>
        <fullName evidence="1">Uncharacterized protein</fullName>
    </submittedName>
</protein>
<dbReference type="RefSeq" id="XP_062720676.1">
    <property type="nucleotide sequence ID" value="XM_062869656.1"/>
</dbReference>
<comment type="caution">
    <text evidence="1">The sequence shown here is derived from an EMBL/GenBank/DDBJ whole genome shotgun (WGS) entry which is preliminary data.</text>
</comment>
<dbReference type="Proteomes" id="UP001273166">
    <property type="component" value="Unassembled WGS sequence"/>
</dbReference>
<sequence length="94" mass="10430">MLIVGTTMYLVRCQPFSTRRAPTATARGTYTPYFMTYGYKCLQRKSPVQPAKNSAMGGALAVGIWAVLFMKMLEYQGADPYSGHRISSPANRDL</sequence>
<accession>A0AAJ0GRQ2</accession>
<proteinExistence type="predicted"/>
<name>A0AAJ0GRQ2_9PEZI</name>
<keyword evidence="2" id="KW-1185">Reference proteome</keyword>
<organism evidence="1 2">
    <name type="scientific">Chaetomium strumarium</name>
    <dbReference type="NCBI Taxonomy" id="1170767"/>
    <lineage>
        <taxon>Eukaryota</taxon>
        <taxon>Fungi</taxon>
        <taxon>Dikarya</taxon>
        <taxon>Ascomycota</taxon>
        <taxon>Pezizomycotina</taxon>
        <taxon>Sordariomycetes</taxon>
        <taxon>Sordariomycetidae</taxon>
        <taxon>Sordariales</taxon>
        <taxon>Chaetomiaceae</taxon>
        <taxon>Chaetomium</taxon>
    </lineage>
</organism>
<reference evidence="1" key="2">
    <citation type="submission" date="2023-06" db="EMBL/GenBank/DDBJ databases">
        <authorList>
            <consortium name="Lawrence Berkeley National Laboratory"/>
            <person name="Mondo S.J."/>
            <person name="Hensen N."/>
            <person name="Bonometti L."/>
            <person name="Westerberg I."/>
            <person name="Brannstrom I.O."/>
            <person name="Guillou S."/>
            <person name="Cros-Aarteil S."/>
            <person name="Calhoun S."/>
            <person name="Haridas S."/>
            <person name="Kuo A."/>
            <person name="Pangilinan J."/>
            <person name="Riley R."/>
            <person name="Labutti K."/>
            <person name="Andreopoulos B."/>
            <person name="Lipzen A."/>
            <person name="Chen C."/>
            <person name="Yanf M."/>
            <person name="Daum C."/>
            <person name="Ng V."/>
            <person name="Clum A."/>
            <person name="Steindorff A."/>
            <person name="Ohm R."/>
            <person name="Martin F."/>
            <person name="Silar P."/>
            <person name="Natvig D."/>
            <person name="Lalanne C."/>
            <person name="Gautier V."/>
            <person name="Ament-Velasquez S.L."/>
            <person name="Kruys A."/>
            <person name="Hutchinson M.I."/>
            <person name="Powell A.J."/>
            <person name="Barry K."/>
            <person name="Miller A.N."/>
            <person name="Grigoriev I.V."/>
            <person name="Debuchy R."/>
            <person name="Gladieux P."/>
            <person name="Thoren M.H."/>
            <person name="Johannesson H."/>
        </authorList>
    </citation>
    <scope>NUCLEOTIDE SEQUENCE</scope>
    <source>
        <strain evidence="1">CBS 333.67</strain>
    </source>
</reference>